<dbReference type="AlphaFoldDB" id="A0A2Z6G8N1"/>
<sequence>MVYPAEIYPSSTLGWLLPMAIEGAAQTIAYGKVLHSLATKALRPKACLSHSALPQACSASLLAPVKQIDLS</sequence>
<proteinExistence type="predicted"/>
<accession>A0A2Z6G8N1</accession>
<gene>
    <name evidence="1" type="ORF">OYT1_ch0180</name>
</gene>
<dbReference type="KEGG" id="fam:OYT1_ch0180"/>
<dbReference type="Proteomes" id="UP000033070">
    <property type="component" value="Chromosome"/>
</dbReference>
<keyword evidence="2" id="KW-1185">Reference proteome</keyword>
<dbReference type="STRING" id="1188319.OYT1_00573"/>
<name>A0A2Z6G8N1_9PROT</name>
<evidence type="ECO:0000313" key="2">
    <source>
        <dbReference type="Proteomes" id="UP000033070"/>
    </source>
</evidence>
<organism evidence="1 2">
    <name type="scientific">Ferriphaselus amnicola</name>
    <dbReference type="NCBI Taxonomy" id="1188319"/>
    <lineage>
        <taxon>Bacteria</taxon>
        <taxon>Pseudomonadati</taxon>
        <taxon>Pseudomonadota</taxon>
        <taxon>Betaproteobacteria</taxon>
        <taxon>Nitrosomonadales</taxon>
        <taxon>Gallionellaceae</taxon>
        <taxon>Ferriphaselus</taxon>
    </lineage>
</organism>
<evidence type="ECO:0000313" key="1">
    <source>
        <dbReference type="EMBL" id="BBE49755.1"/>
    </source>
</evidence>
<reference evidence="1 2" key="1">
    <citation type="submission" date="2018-06" db="EMBL/GenBank/DDBJ databases">
        <title>OYT1 Genome Sequencing.</title>
        <authorList>
            <person name="Kato S."/>
            <person name="Itoh T."/>
            <person name="Ohkuma M."/>
        </authorList>
    </citation>
    <scope>NUCLEOTIDE SEQUENCE [LARGE SCALE GENOMIC DNA]</scope>
    <source>
        <strain evidence="1 2">OYT1</strain>
    </source>
</reference>
<dbReference type="EMBL" id="AP018738">
    <property type="protein sequence ID" value="BBE49755.1"/>
    <property type="molecule type" value="Genomic_DNA"/>
</dbReference>
<protein>
    <submittedName>
        <fullName evidence="1">Uncharacterized protein</fullName>
    </submittedName>
</protein>